<dbReference type="InterPro" id="IPR000073">
    <property type="entry name" value="AB_hydrolase_1"/>
</dbReference>
<evidence type="ECO:0000313" key="3">
    <source>
        <dbReference type="Proteomes" id="UP000583556"/>
    </source>
</evidence>
<dbReference type="InterPro" id="IPR029058">
    <property type="entry name" value="AB_hydrolase_fold"/>
</dbReference>
<dbReference type="RefSeq" id="WP_169492973.1">
    <property type="nucleotide sequence ID" value="NZ_JABBGM010000003.1"/>
</dbReference>
<accession>A0A7Y0BP04</accession>
<dbReference type="SUPFAM" id="SSF53474">
    <property type="entry name" value="alpha/beta-Hydrolases"/>
    <property type="match status" value="1"/>
</dbReference>
<dbReference type="Proteomes" id="UP000583556">
    <property type="component" value="Unassembled WGS sequence"/>
</dbReference>
<dbReference type="EMBL" id="JABBGM010000003">
    <property type="protein sequence ID" value="NML93703.1"/>
    <property type="molecule type" value="Genomic_DNA"/>
</dbReference>
<proteinExistence type="predicted"/>
<sequence length="262" mass="27699">MMRRHLGFACEGAQLVGTLDTPSAAGTTGLLVVSGGNEIRSGAFAGMARLTAQLAREEGVPCFRFDRRGVGESEGENHGYRSSAPDIAAALVAFRQAAPHLRRVIGFGICDAASALALFGGDAGLDGLVLANPWTRDDAEEAAGALPAGALWRRYIGKLARPDEWRRLLSGGVSIASMARDVGGAARAPRASALVREMDEALSRFAGPVSILLAEGDRTAQLFEAAWPRTDQRIARHASAGHAFDSEPARDWLIARLREALA</sequence>
<keyword evidence="2" id="KW-0378">Hydrolase</keyword>
<dbReference type="InterPro" id="IPR017531">
    <property type="entry name" value="Hydrolase-1_PEP"/>
</dbReference>
<keyword evidence="3" id="KW-1185">Reference proteome</keyword>
<evidence type="ECO:0000313" key="2">
    <source>
        <dbReference type="EMBL" id="NML93703.1"/>
    </source>
</evidence>
<dbReference type="AlphaFoldDB" id="A0A7Y0BP04"/>
<organism evidence="2 3">
    <name type="scientific">Novosphingobium olei</name>
    <dbReference type="NCBI Taxonomy" id="2728851"/>
    <lineage>
        <taxon>Bacteria</taxon>
        <taxon>Pseudomonadati</taxon>
        <taxon>Pseudomonadota</taxon>
        <taxon>Alphaproteobacteria</taxon>
        <taxon>Sphingomonadales</taxon>
        <taxon>Sphingomonadaceae</taxon>
        <taxon>Novosphingobium</taxon>
    </lineage>
</organism>
<name>A0A7Y0BP04_9SPHN</name>
<dbReference type="GO" id="GO:0016787">
    <property type="term" value="F:hydrolase activity"/>
    <property type="evidence" value="ECO:0007669"/>
    <property type="project" value="UniProtKB-KW"/>
</dbReference>
<gene>
    <name evidence="2" type="ORF">HHL27_08490</name>
</gene>
<feature type="domain" description="AB hydrolase-1" evidence="1">
    <location>
        <begin position="32"/>
        <end position="248"/>
    </location>
</feature>
<comment type="caution">
    <text evidence="2">The sequence shown here is derived from an EMBL/GenBank/DDBJ whole genome shotgun (WGS) entry which is preliminary data.</text>
</comment>
<reference evidence="2 3" key="1">
    <citation type="submission" date="2020-04" db="EMBL/GenBank/DDBJ databases">
        <title>Novosphingobium sp. TW-4 isolated from soil.</title>
        <authorList>
            <person name="Dahal R.H."/>
            <person name="Chaudhary D.K."/>
        </authorList>
    </citation>
    <scope>NUCLEOTIDE SEQUENCE [LARGE SCALE GENOMIC DNA]</scope>
    <source>
        <strain evidence="2 3">TW-4</strain>
    </source>
</reference>
<protein>
    <submittedName>
        <fullName evidence="2">Hydrolase 1, exosortase A system-associated</fullName>
    </submittedName>
</protein>
<dbReference type="Pfam" id="PF12697">
    <property type="entry name" value="Abhydrolase_6"/>
    <property type="match status" value="1"/>
</dbReference>
<evidence type="ECO:0000259" key="1">
    <source>
        <dbReference type="Pfam" id="PF12697"/>
    </source>
</evidence>
<dbReference type="NCBIfam" id="TIGR03100">
    <property type="entry name" value="hydr1_PEP"/>
    <property type="match status" value="1"/>
</dbReference>
<dbReference type="Gene3D" id="3.40.50.1820">
    <property type="entry name" value="alpha/beta hydrolase"/>
    <property type="match status" value="1"/>
</dbReference>